<dbReference type="PANTHER" id="PTHR34846:SF11">
    <property type="entry name" value="4-CARBOXYMUCONOLACTONE DECARBOXYLASE FAMILY PROTEIN (AFU_ORTHOLOGUE AFUA_6G11590)"/>
    <property type="match status" value="1"/>
</dbReference>
<organism evidence="2 3">
    <name type="scientific">Paractinoplanes deccanensis</name>
    <dbReference type="NCBI Taxonomy" id="113561"/>
    <lineage>
        <taxon>Bacteria</taxon>
        <taxon>Bacillati</taxon>
        <taxon>Actinomycetota</taxon>
        <taxon>Actinomycetes</taxon>
        <taxon>Micromonosporales</taxon>
        <taxon>Micromonosporaceae</taxon>
        <taxon>Paractinoplanes</taxon>
    </lineage>
</organism>
<dbReference type="InterPro" id="IPR003779">
    <property type="entry name" value="CMD-like"/>
</dbReference>
<evidence type="ECO:0000313" key="3">
    <source>
        <dbReference type="Proteomes" id="UP000609879"/>
    </source>
</evidence>
<name>A0ABQ3Y437_9ACTN</name>
<dbReference type="Proteomes" id="UP000609879">
    <property type="component" value="Unassembled WGS sequence"/>
</dbReference>
<dbReference type="EMBL" id="BOMI01000063">
    <property type="protein sequence ID" value="GID74640.1"/>
    <property type="molecule type" value="Genomic_DNA"/>
</dbReference>
<dbReference type="SUPFAM" id="SSF69118">
    <property type="entry name" value="AhpD-like"/>
    <property type="match status" value="1"/>
</dbReference>
<proteinExistence type="predicted"/>
<dbReference type="InterPro" id="IPR029032">
    <property type="entry name" value="AhpD-like"/>
</dbReference>
<dbReference type="RefSeq" id="WP_203763320.1">
    <property type="nucleotide sequence ID" value="NZ_BAAABO010000012.1"/>
</dbReference>
<reference evidence="2 3" key="1">
    <citation type="submission" date="2021-01" db="EMBL/GenBank/DDBJ databases">
        <title>Whole genome shotgun sequence of Actinoplanes deccanensis NBRC 13994.</title>
        <authorList>
            <person name="Komaki H."/>
            <person name="Tamura T."/>
        </authorList>
    </citation>
    <scope>NUCLEOTIDE SEQUENCE [LARGE SCALE GENOMIC DNA]</scope>
    <source>
        <strain evidence="2 3">NBRC 13994</strain>
    </source>
</reference>
<dbReference type="Gene3D" id="1.20.1290.10">
    <property type="entry name" value="AhpD-like"/>
    <property type="match status" value="1"/>
</dbReference>
<keyword evidence="3" id="KW-1185">Reference proteome</keyword>
<dbReference type="Pfam" id="PF02627">
    <property type="entry name" value="CMD"/>
    <property type="match status" value="1"/>
</dbReference>
<feature type="domain" description="Carboxymuconolactone decarboxylase-like" evidence="1">
    <location>
        <begin position="40"/>
        <end position="105"/>
    </location>
</feature>
<evidence type="ECO:0000259" key="1">
    <source>
        <dbReference type="Pfam" id="PF02627"/>
    </source>
</evidence>
<dbReference type="PANTHER" id="PTHR34846">
    <property type="entry name" value="4-CARBOXYMUCONOLACTONE DECARBOXYLASE FAMILY PROTEIN (AFU_ORTHOLOGUE AFUA_6G11590)"/>
    <property type="match status" value="1"/>
</dbReference>
<sequence length="191" mass="21470">MRLPVVDADEMTERQREIAARIAGRRGAVRGPFQVWLNSPELCEKVEALGAFCRFESSLPLRLRELSLLLAARHMDAQYSWNAHVDKAIESGIPAEAVAAIAERREPKWESDEDAAFHRFAVEILENHFVSQETFDRAKGFFGAQGLVDAVGALGNFTMLGMLLNTFEVDLQKDRTPPFPDIRGYARVSHE</sequence>
<accession>A0ABQ3Y437</accession>
<protein>
    <submittedName>
        <fullName evidence="2">4-carboxymuconolactone decarboxylase</fullName>
    </submittedName>
</protein>
<gene>
    <name evidence="2" type="ORF">Ade02nite_32810</name>
</gene>
<evidence type="ECO:0000313" key="2">
    <source>
        <dbReference type="EMBL" id="GID74640.1"/>
    </source>
</evidence>
<comment type="caution">
    <text evidence="2">The sequence shown here is derived from an EMBL/GenBank/DDBJ whole genome shotgun (WGS) entry which is preliminary data.</text>
</comment>